<dbReference type="EMBL" id="LR721774">
    <property type="protein sequence ID" value="VVV46774.1"/>
    <property type="molecule type" value="Genomic_DNA"/>
</dbReference>
<organism evidence="1">
    <name type="scientific">Nymphaea colorata</name>
    <name type="common">pocket water lily</name>
    <dbReference type="NCBI Taxonomy" id="210225"/>
    <lineage>
        <taxon>Eukaryota</taxon>
        <taxon>Viridiplantae</taxon>
        <taxon>Streptophyta</taxon>
        <taxon>Embryophyta</taxon>
        <taxon>Tracheophyta</taxon>
        <taxon>Spermatophyta</taxon>
        <taxon>Magnoliopsida</taxon>
        <taxon>Nymphaeales</taxon>
        <taxon>Nymphaeaceae</taxon>
        <taxon>Nymphaea</taxon>
    </lineage>
</organism>
<reference evidence="1" key="1">
    <citation type="submission" date="2019-09" db="EMBL/GenBank/DDBJ databases">
        <authorList>
            <person name="Zhang L."/>
        </authorList>
    </citation>
    <scope>NUCLEOTIDE SEQUENCE</scope>
</reference>
<accession>A0A5K0W160</accession>
<proteinExistence type="predicted"/>
<dbReference type="AlphaFoldDB" id="A0A5K0W160"/>
<protein>
    <submittedName>
        <fullName evidence="1">Uncharacterized protein</fullName>
    </submittedName>
</protein>
<gene>
    <name evidence="1" type="ORF">NYM_LOCUS2415</name>
</gene>
<evidence type="ECO:0000313" key="1">
    <source>
        <dbReference type="EMBL" id="VVV46774.1"/>
    </source>
</evidence>
<name>A0A5K0W160_9MAGN</name>
<sequence>MEDAQGGDESGGEPATGCDRTLMLDLFTFHLH</sequence>